<dbReference type="InterPro" id="IPR019752">
    <property type="entry name" value="Pyrv/ketoisovalerate_OxRed_cat"/>
</dbReference>
<dbReference type="SUPFAM" id="SSF53323">
    <property type="entry name" value="Pyruvate-ferredoxin oxidoreductase, PFOR, domain III"/>
    <property type="match status" value="1"/>
</dbReference>
<dbReference type="InterPro" id="IPR002869">
    <property type="entry name" value="Pyrv_flavodox_OxRed_cen"/>
</dbReference>
<dbReference type="EMBL" id="BARV01042135">
    <property type="protein sequence ID" value="GAI46708.1"/>
    <property type="molecule type" value="Genomic_DNA"/>
</dbReference>
<feature type="non-terminal residue" evidence="3">
    <location>
        <position position="1"/>
    </location>
</feature>
<feature type="domain" description="Pyruvate/ketoisovalerate oxidoreductase catalytic" evidence="2">
    <location>
        <begin position="14"/>
        <end position="81"/>
    </location>
</feature>
<evidence type="ECO:0000256" key="1">
    <source>
        <dbReference type="ARBA" id="ARBA00023002"/>
    </source>
</evidence>
<dbReference type="GO" id="GO:0016903">
    <property type="term" value="F:oxidoreductase activity, acting on the aldehyde or oxo group of donors"/>
    <property type="evidence" value="ECO:0007669"/>
    <property type="project" value="InterPro"/>
</dbReference>
<sequence length="131" mass="14302">FDGEQIDISGQPPHLLSVPLERLAREEGGNKLFSNSVAVGAALGVLDYRFDILAQVLREVFGRRGEETVQNNIKAARAGYDFTRENYKNSQLSPLESGKSDKKMLISGNEALSLGAVSEASVEGEYFPPQE</sequence>
<evidence type="ECO:0000259" key="2">
    <source>
        <dbReference type="Pfam" id="PF01558"/>
    </source>
</evidence>
<evidence type="ECO:0000313" key="3">
    <source>
        <dbReference type="EMBL" id="GAI46708.1"/>
    </source>
</evidence>
<accession>X1NSY1</accession>
<protein>
    <recommendedName>
        <fullName evidence="2">Pyruvate/ketoisovalerate oxidoreductase catalytic domain-containing protein</fullName>
    </recommendedName>
</protein>
<comment type="caution">
    <text evidence="3">The sequence shown here is derived from an EMBL/GenBank/DDBJ whole genome shotgun (WGS) entry which is preliminary data.</text>
</comment>
<organism evidence="3">
    <name type="scientific">marine sediment metagenome</name>
    <dbReference type="NCBI Taxonomy" id="412755"/>
    <lineage>
        <taxon>unclassified sequences</taxon>
        <taxon>metagenomes</taxon>
        <taxon>ecological metagenomes</taxon>
    </lineage>
</organism>
<keyword evidence="1" id="KW-0560">Oxidoreductase</keyword>
<reference evidence="3" key="1">
    <citation type="journal article" date="2014" name="Front. Microbiol.">
        <title>High frequency of phylogenetically diverse reductive dehalogenase-homologous genes in deep subseafloor sedimentary metagenomes.</title>
        <authorList>
            <person name="Kawai M."/>
            <person name="Futagami T."/>
            <person name="Toyoda A."/>
            <person name="Takaki Y."/>
            <person name="Nishi S."/>
            <person name="Hori S."/>
            <person name="Arai W."/>
            <person name="Tsubouchi T."/>
            <person name="Morono Y."/>
            <person name="Uchiyama I."/>
            <person name="Ito T."/>
            <person name="Fujiyama A."/>
            <person name="Inagaki F."/>
            <person name="Takami H."/>
        </authorList>
    </citation>
    <scope>NUCLEOTIDE SEQUENCE</scope>
    <source>
        <strain evidence="3">Expedition CK06-06</strain>
    </source>
</reference>
<gene>
    <name evidence="3" type="ORF">S06H3_63501</name>
</gene>
<dbReference type="AlphaFoldDB" id="X1NSY1"/>
<name>X1NSY1_9ZZZZ</name>
<proteinExistence type="predicted"/>
<dbReference type="Pfam" id="PF01558">
    <property type="entry name" value="POR"/>
    <property type="match status" value="1"/>
</dbReference>
<dbReference type="Gene3D" id="3.40.920.10">
    <property type="entry name" value="Pyruvate-ferredoxin oxidoreductase, PFOR, domain III"/>
    <property type="match status" value="1"/>
</dbReference>